<keyword evidence="2" id="KW-0678">Repressor</keyword>
<feature type="domain" description="Histone deacetylase interacting" evidence="6">
    <location>
        <begin position="218"/>
        <end position="318"/>
    </location>
</feature>
<dbReference type="InterPro" id="IPR003822">
    <property type="entry name" value="PAH"/>
</dbReference>
<evidence type="ECO:0000256" key="5">
    <source>
        <dbReference type="SAM" id="MobiDB-lite"/>
    </source>
</evidence>
<dbReference type="SUPFAM" id="SSF47762">
    <property type="entry name" value="PAH2 domain"/>
    <property type="match status" value="2"/>
</dbReference>
<dbReference type="Proteomes" id="UP001465755">
    <property type="component" value="Unassembled WGS sequence"/>
</dbReference>
<evidence type="ECO:0000259" key="6">
    <source>
        <dbReference type="SMART" id="SM00761"/>
    </source>
</evidence>
<evidence type="ECO:0000313" key="7">
    <source>
        <dbReference type="EMBL" id="KAK9806462.1"/>
    </source>
</evidence>
<gene>
    <name evidence="7" type="ORF">WJX73_010057</name>
</gene>
<protein>
    <recommendedName>
        <fullName evidence="6">Histone deacetylase interacting domain-containing protein</fullName>
    </recommendedName>
</protein>
<evidence type="ECO:0000256" key="1">
    <source>
        <dbReference type="ARBA" id="ARBA00004123"/>
    </source>
</evidence>
<dbReference type="EMBL" id="JALJOQ010000038">
    <property type="protein sequence ID" value="KAK9806462.1"/>
    <property type="molecule type" value="Genomic_DNA"/>
</dbReference>
<dbReference type="GO" id="GO:0000785">
    <property type="term" value="C:chromatin"/>
    <property type="evidence" value="ECO:0007669"/>
    <property type="project" value="TreeGrafter"/>
</dbReference>
<dbReference type="PANTHER" id="PTHR12346:SF0">
    <property type="entry name" value="SIN3A, ISOFORM G"/>
    <property type="match status" value="1"/>
</dbReference>
<feature type="region of interest" description="Disordered" evidence="5">
    <location>
        <begin position="499"/>
        <end position="529"/>
    </location>
</feature>
<name>A0AAW1PC42_9CHLO</name>
<accession>A0AAW1PC42</accession>
<organism evidence="7 8">
    <name type="scientific">Symbiochloris irregularis</name>
    <dbReference type="NCBI Taxonomy" id="706552"/>
    <lineage>
        <taxon>Eukaryota</taxon>
        <taxon>Viridiplantae</taxon>
        <taxon>Chlorophyta</taxon>
        <taxon>core chlorophytes</taxon>
        <taxon>Trebouxiophyceae</taxon>
        <taxon>Trebouxiales</taxon>
        <taxon>Trebouxiaceae</taxon>
        <taxon>Symbiochloris</taxon>
    </lineage>
</organism>
<dbReference type="InterPro" id="IPR036600">
    <property type="entry name" value="PAH_sf"/>
</dbReference>
<dbReference type="PANTHER" id="PTHR12346">
    <property type="entry name" value="SIN3B-RELATED"/>
    <property type="match status" value="1"/>
</dbReference>
<dbReference type="InterPro" id="IPR013194">
    <property type="entry name" value="HDAC_interact_dom"/>
</dbReference>
<feature type="region of interest" description="Disordered" evidence="5">
    <location>
        <begin position="581"/>
        <end position="611"/>
    </location>
</feature>
<dbReference type="SMART" id="SM00761">
    <property type="entry name" value="HDAC_interact"/>
    <property type="match status" value="1"/>
</dbReference>
<dbReference type="FunFam" id="1.20.1160.11:FF:000002">
    <property type="entry name" value="Paired amphipathic helix protein SIN3"/>
    <property type="match status" value="1"/>
</dbReference>
<dbReference type="Pfam" id="PF02671">
    <property type="entry name" value="PAH"/>
    <property type="match status" value="2"/>
</dbReference>
<evidence type="ECO:0000256" key="2">
    <source>
        <dbReference type="ARBA" id="ARBA00022491"/>
    </source>
</evidence>
<dbReference type="InterPro" id="IPR031693">
    <property type="entry name" value="Sin3_C"/>
</dbReference>
<evidence type="ECO:0000256" key="4">
    <source>
        <dbReference type="PROSITE-ProRule" id="PRU00810"/>
    </source>
</evidence>
<feature type="region of interest" description="Disordered" evidence="5">
    <location>
        <begin position="37"/>
        <end position="69"/>
    </location>
</feature>
<comment type="subcellular location">
    <subcellularLocation>
        <location evidence="1 4">Nucleus</location>
    </subcellularLocation>
</comment>
<keyword evidence="3 4" id="KW-0539">Nucleus</keyword>
<evidence type="ECO:0000313" key="8">
    <source>
        <dbReference type="Proteomes" id="UP001465755"/>
    </source>
</evidence>
<evidence type="ECO:0000256" key="3">
    <source>
        <dbReference type="ARBA" id="ARBA00023242"/>
    </source>
</evidence>
<dbReference type="Gene3D" id="1.20.1160.11">
    <property type="entry name" value="Paired amphipathic helix"/>
    <property type="match status" value="2"/>
</dbReference>
<reference evidence="7 8" key="1">
    <citation type="journal article" date="2024" name="Nat. Commun.">
        <title>Phylogenomics reveals the evolutionary origins of lichenization in chlorophyte algae.</title>
        <authorList>
            <person name="Puginier C."/>
            <person name="Libourel C."/>
            <person name="Otte J."/>
            <person name="Skaloud P."/>
            <person name="Haon M."/>
            <person name="Grisel S."/>
            <person name="Petersen M."/>
            <person name="Berrin J.G."/>
            <person name="Delaux P.M."/>
            <person name="Dal Grande F."/>
            <person name="Keller J."/>
        </authorList>
    </citation>
    <scope>NUCLEOTIDE SEQUENCE [LARGE SCALE GENOMIC DNA]</scope>
    <source>
        <strain evidence="7 8">SAG 2036</strain>
    </source>
</reference>
<dbReference type="Pfam" id="PF08295">
    <property type="entry name" value="Sin3_corepress"/>
    <property type="match status" value="1"/>
</dbReference>
<dbReference type="GO" id="GO:0003714">
    <property type="term" value="F:transcription corepressor activity"/>
    <property type="evidence" value="ECO:0007669"/>
    <property type="project" value="InterPro"/>
</dbReference>
<keyword evidence="8" id="KW-1185">Reference proteome</keyword>
<dbReference type="InterPro" id="IPR039774">
    <property type="entry name" value="Sin3-like"/>
</dbReference>
<dbReference type="GO" id="GO:0000118">
    <property type="term" value="C:histone deacetylase complex"/>
    <property type="evidence" value="ECO:0007669"/>
    <property type="project" value="TreeGrafter"/>
</dbReference>
<dbReference type="PROSITE" id="PS51477">
    <property type="entry name" value="PAH"/>
    <property type="match status" value="2"/>
</dbReference>
<sequence>MYRKGTKTIGNVYEEVALLFRSHNDLLDEFTYFLPDNSTPSQVPQPIRRPANRTGRGPARGGPSQYPDQNAYQRKLNQRKVPGSRMDEYRRYADDVEDRRTAVKTDLTREVSYFDKIKQRIRSREQYQDFLKTLNLYSQEIISRTELNSMIFDILGRNQDLMVGFHEFLNRCEVLDSDADPRMTPGGKVSARDVSRMKAYSQMDKYASRPVSELDVSSWERCSTSYVRLPQNYPRLRASAQTQLGEVVLQDAWVSVTSGSEDYSFKHMRKNQYEEALFRCEDDRFELDMAIERNASTIRALQPLVEAIQALPEGSDERVSYRPPPQAISPIHMRSIVSLYADQGAQIRDLLDANPVVAIPVVLFRLQQKDREWRGVKENMAPMWARIYESNYHKSLDHRSFYFKQTDKRNLGAKAMLNEIRDIVEKRKATDGTADVPAAAPAIAPSTPDLQLPFHDRLVHEDLFQVMKYAFEESVPAEVAQKCLDFWSSFVEPFFGLPTRPKQQPTVKSADKEGPVSPGGVKKMMSMPAMSGELDGDLDGGLDSEMPSAEAGGETVAADMNGEVASALGVLTGAAKVVAEAKSEEATPPPTPMEEDEASPDAADGAPTEAACAHCKPLAPAPQMRSAQTRTPETGRVLCGHDAFYIFLRLHHHLYERLWRARKCAIQKEAPGGFASTEIEVGGNAVLPALDGAPQATHVSFMRLLSDLIDGNHDASAYEDACRALLGTNSYVLFTLDKLIYKMLVESDGTEGAPGLMEPAFADYLRHYTSLPAERASDRATRLPFMRRLLPVPRAWEDALAEDSRVLEALKGAFVANGLECKLSCSSSKVSYVLDTEDIFCRTQRRRQHSSTEALDAKRRDRFHRWLDTTDVAPRPPSLPAASDRISAYA</sequence>
<dbReference type="AlphaFoldDB" id="A0AAW1PC42"/>
<dbReference type="GO" id="GO:0000122">
    <property type="term" value="P:negative regulation of transcription by RNA polymerase II"/>
    <property type="evidence" value="ECO:0007669"/>
    <property type="project" value="TreeGrafter"/>
</dbReference>
<dbReference type="Pfam" id="PF16879">
    <property type="entry name" value="Sin3a_C"/>
    <property type="match status" value="1"/>
</dbReference>
<proteinExistence type="predicted"/>
<comment type="caution">
    <text evidence="7">The sequence shown here is derived from an EMBL/GenBank/DDBJ whole genome shotgun (WGS) entry which is preliminary data.</text>
</comment>